<protein>
    <submittedName>
        <fullName evidence="2">Uncharacterized protein</fullName>
    </submittedName>
</protein>
<proteinExistence type="predicted"/>
<evidence type="ECO:0000313" key="2">
    <source>
        <dbReference type="EMBL" id="ASU14215.1"/>
    </source>
</evidence>
<reference evidence="2 3" key="1">
    <citation type="submission" date="2017-08" db="EMBL/GenBank/DDBJ databases">
        <title>The complete genome sequence of a Mycoplasma hyopneumoniae isolate in Korea.</title>
        <authorList>
            <person name="Han J."/>
            <person name="Lee N."/>
        </authorList>
    </citation>
    <scope>NUCLEOTIDE SEQUENCE [LARGE SCALE GENOMIC DNA]</scope>
    <source>
        <strain evidence="2 3">KM014</strain>
    </source>
</reference>
<sequence length="129" mass="13978">MYLVSLFEEKSGIEQVKTTINNISGSTLNLLTIIFGSLVGIIGAAMIVYIIILLLRAKFAGLEKRQHIFKQIKTSVIIFGIIIILLITGTAITGTLKSLGSSFGSGIQKIAAPQTQSKIITNSFLNYLF</sequence>
<dbReference type="AlphaFoldDB" id="A0A223M9L9"/>
<evidence type="ECO:0000313" key="3">
    <source>
        <dbReference type="Proteomes" id="UP000215452"/>
    </source>
</evidence>
<dbReference type="Proteomes" id="UP000215452">
    <property type="component" value="Chromosome"/>
</dbReference>
<dbReference type="RefSeq" id="WP_011206362.1">
    <property type="nucleotide sequence ID" value="NZ_CP079799.1"/>
</dbReference>
<name>A0A223M9L9_MESHO</name>
<feature type="transmembrane region" description="Helical" evidence="1">
    <location>
        <begin position="76"/>
        <end position="96"/>
    </location>
</feature>
<gene>
    <name evidence="2" type="ORF">CIB43_00304</name>
</gene>
<keyword evidence="1" id="KW-0812">Transmembrane</keyword>
<organism evidence="2 3">
    <name type="scientific">Mesomycoplasma hyopneumoniae</name>
    <name type="common">Mycoplasma hyopneumoniae</name>
    <dbReference type="NCBI Taxonomy" id="2099"/>
    <lineage>
        <taxon>Bacteria</taxon>
        <taxon>Bacillati</taxon>
        <taxon>Mycoplasmatota</taxon>
        <taxon>Mycoplasmoidales</taxon>
        <taxon>Metamycoplasmataceae</taxon>
        <taxon>Mesomycoplasma</taxon>
    </lineage>
</organism>
<keyword evidence="1" id="KW-0472">Membrane</keyword>
<keyword evidence="1" id="KW-1133">Transmembrane helix</keyword>
<evidence type="ECO:0000256" key="1">
    <source>
        <dbReference type="SAM" id="Phobius"/>
    </source>
</evidence>
<dbReference type="EMBL" id="CP022714">
    <property type="protein sequence ID" value="ASU14215.1"/>
    <property type="molecule type" value="Genomic_DNA"/>
</dbReference>
<accession>A0A223M9L9</accession>
<feature type="transmembrane region" description="Helical" evidence="1">
    <location>
        <begin position="30"/>
        <end position="55"/>
    </location>
</feature>
<dbReference type="NCBIfam" id="NF045849">
    <property type="entry name" value="ICE_MMCAP2_0565"/>
    <property type="match status" value="1"/>
</dbReference>